<organism evidence="3 4">
    <name type="scientific">Cirrhinus mrigala</name>
    <name type="common">Mrigala</name>
    <dbReference type="NCBI Taxonomy" id="683832"/>
    <lineage>
        <taxon>Eukaryota</taxon>
        <taxon>Metazoa</taxon>
        <taxon>Chordata</taxon>
        <taxon>Craniata</taxon>
        <taxon>Vertebrata</taxon>
        <taxon>Euteleostomi</taxon>
        <taxon>Actinopterygii</taxon>
        <taxon>Neopterygii</taxon>
        <taxon>Teleostei</taxon>
        <taxon>Ostariophysi</taxon>
        <taxon>Cypriniformes</taxon>
        <taxon>Cyprinidae</taxon>
        <taxon>Labeoninae</taxon>
        <taxon>Labeonini</taxon>
        <taxon>Cirrhinus</taxon>
    </lineage>
</organism>
<dbReference type="SUPFAM" id="SSF51735">
    <property type="entry name" value="NAD(P)-binding Rossmann-fold domains"/>
    <property type="match status" value="1"/>
</dbReference>
<dbReference type="InterPro" id="IPR036291">
    <property type="entry name" value="NAD(P)-bd_dom_sf"/>
</dbReference>
<keyword evidence="4" id="KW-1185">Reference proteome</keyword>
<dbReference type="Proteomes" id="UP001529510">
    <property type="component" value="Unassembled WGS sequence"/>
</dbReference>
<dbReference type="InterPro" id="IPR051737">
    <property type="entry name" value="L-xylulose/Carbonyl_redctase"/>
</dbReference>
<accession>A0ABD0Q3N7</accession>
<keyword evidence="2" id="KW-0521">NADP</keyword>
<name>A0ABD0Q3N7_CIRMR</name>
<reference evidence="3 4" key="1">
    <citation type="submission" date="2024-05" db="EMBL/GenBank/DDBJ databases">
        <title>Genome sequencing and assembly of Indian major carp, Cirrhinus mrigala (Hamilton, 1822).</title>
        <authorList>
            <person name="Mohindra V."/>
            <person name="Chowdhury L.M."/>
            <person name="Lal K."/>
            <person name="Jena J.K."/>
        </authorList>
    </citation>
    <scope>NUCLEOTIDE SEQUENCE [LARGE SCALE GENOMIC DNA]</scope>
    <source>
        <strain evidence="3">CM1030</strain>
        <tissue evidence="3">Blood</tissue>
    </source>
</reference>
<protein>
    <submittedName>
        <fullName evidence="3">Uncharacterized protein</fullName>
    </submittedName>
</protein>
<dbReference type="Gene3D" id="3.40.50.720">
    <property type="entry name" value="NAD(P)-binding Rossmann-like Domain"/>
    <property type="match status" value="1"/>
</dbReference>
<comment type="caution">
    <text evidence="3">The sequence shown here is derived from an EMBL/GenBank/DDBJ whole genome shotgun (WGS) entry which is preliminary data.</text>
</comment>
<dbReference type="InterPro" id="IPR002347">
    <property type="entry name" value="SDR_fam"/>
</dbReference>
<evidence type="ECO:0000313" key="4">
    <source>
        <dbReference type="Proteomes" id="UP001529510"/>
    </source>
</evidence>
<evidence type="ECO:0000313" key="3">
    <source>
        <dbReference type="EMBL" id="KAL0180288.1"/>
    </source>
</evidence>
<dbReference type="Pfam" id="PF00106">
    <property type="entry name" value="adh_short"/>
    <property type="match status" value="1"/>
</dbReference>
<dbReference type="EMBL" id="JAMKFB020000012">
    <property type="protein sequence ID" value="KAL0180288.1"/>
    <property type="molecule type" value="Genomic_DNA"/>
</dbReference>
<evidence type="ECO:0000256" key="1">
    <source>
        <dbReference type="ARBA" id="ARBA00006484"/>
    </source>
</evidence>
<comment type="similarity">
    <text evidence="1">Belongs to the short-chain dehydrogenases/reductases (SDR) family.</text>
</comment>
<dbReference type="AlphaFoldDB" id="A0ABD0Q3N7"/>
<sequence length="52" mass="5629">CPSIKPVCVDLSDWDATEQALKDVGPVDLLVNNAACAKLQPFLEVTPDQFDV</sequence>
<gene>
    <name evidence="3" type="ORF">M9458_025730</name>
</gene>
<feature type="non-terminal residue" evidence="3">
    <location>
        <position position="52"/>
    </location>
</feature>
<proteinExistence type="inferred from homology"/>
<dbReference type="PANTHER" id="PTHR44252:SF3">
    <property type="entry name" value="D-ERYTHRULOSE REDUCTASE-RELATED"/>
    <property type="match status" value="1"/>
</dbReference>
<evidence type="ECO:0000256" key="2">
    <source>
        <dbReference type="ARBA" id="ARBA00022857"/>
    </source>
</evidence>
<dbReference type="PANTHER" id="PTHR44252">
    <property type="entry name" value="D-ERYTHRULOSE REDUCTASE"/>
    <property type="match status" value="1"/>
</dbReference>
<feature type="non-terminal residue" evidence="3">
    <location>
        <position position="1"/>
    </location>
</feature>